<accession>A0A0E9R7L5</accession>
<name>A0A0E9R7L5_ANGAN</name>
<proteinExistence type="predicted"/>
<protein>
    <submittedName>
        <fullName evidence="1">Uncharacterized protein</fullName>
    </submittedName>
</protein>
<evidence type="ECO:0000313" key="1">
    <source>
        <dbReference type="EMBL" id="JAH24742.1"/>
    </source>
</evidence>
<reference evidence="1" key="1">
    <citation type="submission" date="2014-11" db="EMBL/GenBank/DDBJ databases">
        <authorList>
            <person name="Amaro Gonzalez C."/>
        </authorList>
    </citation>
    <scope>NUCLEOTIDE SEQUENCE</scope>
</reference>
<dbReference type="EMBL" id="GBXM01083835">
    <property type="protein sequence ID" value="JAH24742.1"/>
    <property type="molecule type" value="Transcribed_RNA"/>
</dbReference>
<organism evidence="1">
    <name type="scientific">Anguilla anguilla</name>
    <name type="common">European freshwater eel</name>
    <name type="synonym">Muraena anguilla</name>
    <dbReference type="NCBI Taxonomy" id="7936"/>
    <lineage>
        <taxon>Eukaryota</taxon>
        <taxon>Metazoa</taxon>
        <taxon>Chordata</taxon>
        <taxon>Craniata</taxon>
        <taxon>Vertebrata</taxon>
        <taxon>Euteleostomi</taxon>
        <taxon>Actinopterygii</taxon>
        <taxon>Neopterygii</taxon>
        <taxon>Teleostei</taxon>
        <taxon>Anguilliformes</taxon>
        <taxon>Anguillidae</taxon>
        <taxon>Anguilla</taxon>
    </lineage>
</organism>
<dbReference type="EMBL" id="GBXM01069602">
    <property type="protein sequence ID" value="JAH38975.1"/>
    <property type="molecule type" value="Transcribed_RNA"/>
</dbReference>
<dbReference type="AlphaFoldDB" id="A0A0E9R7L5"/>
<sequence length="53" mass="5957">MRHVNVHISPTSTTALHDGDLVPNHLLIANTNENYTCNIISMNNDALRRCINK</sequence>
<reference evidence="1" key="2">
    <citation type="journal article" date="2015" name="Fish Shellfish Immunol.">
        <title>Early steps in the European eel (Anguilla anguilla)-Vibrio vulnificus interaction in the gills: Role of the RtxA13 toxin.</title>
        <authorList>
            <person name="Callol A."/>
            <person name="Pajuelo D."/>
            <person name="Ebbesson L."/>
            <person name="Teles M."/>
            <person name="MacKenzie S."/>
            <person name="Amaro C."/>
        </authorList>
    </citation>
    <scope>NUCLEOTIDE SEQUENCE</scope>
</reference>